<evidence type="ECO:0000313" key="1">
    <source>
        <dbReference type="EMBL" id="KAL3531314.1"/>
    </source>
</evidence>
<sequence length="185" mass="20787">MFQIIAQWRVNNPTHQLLKFAIHMEKMRVRIKKSQFSKEYACVAKAKSLISNPNPDFSGSEPVSYLGPAAGLNCDVAATERWLTIIDRHLINSQVDTSSQGRGLWDSYMVYNPYDPADPPTTSSSSGSQERISGKAIARELWRRRNSESGGPRLRILVEVDHLQKASFRPVPTVAHDSCLSCNRK</sequence>
<comment type="caution">
    <text evidence="1">The sequence shown here is derived from an EMBL/GenBank/DDBJ whole genome shotgun (WGS) entry which is preliminary data.</text>
</comment>
<reference evidence="1 2" key="1">
    <citation type="submission" date="2024-11" db="EMBL/GenBank/DDBJ databases">
        <title>A near-complete genome assembly of Cinchona calisaya.</title>
        <authorList>
            <person name="Lian D.C."/>
            <person name="Zhao X.W."/>
            <person name="Wei L."/>
        </authorList>
    </citation>
    <scope>NUCLEOTIDE SEQUENCE [LARGE SCALE GENOMIC DNA]</scope>
    <source>
        <tissue evidence="1">Nenye</tissue>
    </source>
</reference>
<accession>A0ABD3AJH0</accession>
<proteinExistence type="predicted"/>
<dbReference type="Proteomes" id="UP001630127">
    <property type="component" value="Unassembled WGS sequence"/>
</dbReference>
<gene>
    <name evidence="1" type="ORF">ACH5RR_010636</name>
</gene>
<dbReference type="AlphaFoldDB" id="A0ABD3AJH0"/>
<organism evidence="1 2">
    <name type="scientific">Cinchona calisaya</name>
    <dbReference type="NCBI Taxonomy" id="153742"/>
    <lineage>
        <taxon>Eukaryota</taxon>
        <taxon>Viridiplantae</taxon>
        <taxon>Streptophyta</taxon>
        <taxon>Embryophyta</taxon>
        <taxon>Tracheophyta</taxon>
        <taxon>Spermatophyta</taxon>
        <taxon>Magnoliopsida</taxon>
        <taxon>eudicotyledons</taxon>
        <taxon>Gunneridae</taxon>
        <taxon>Pentapetalae</taxon>
        <taxon>asterids</taxon>
        <taxon>lamiids</taxon>
        <taxon>Gentianales</taxon>
        <taxon>Rubiaceae</taxon>
        <taxon>Cinchonoideae</taxon>
        <taxon>Cinchoneae</taxon>
        <taxon>Cinchona</taxon>
    </lineage>
</organism>
<dbReference type="EMBL" id="JBJUIK010000004">
    <property type="protein sequence ID" value="KAL3531314.1"/>
    <property type="molecule type" value="Genomic_DNA"/>
</dbReference>
<protein>
    <submittedName>
        <fullName evidence="1">Uncharacterized protein</fullName>
    </submittedName>
</protein>
<evidence type="ECO:0000313" key="2">
    <source>
        <dbReference type="Proteomes" id="UP001630127"/>
    </source>
</evidence>
<name>A0ABD3AJH0_9GENT</name>
<keyword evidence="2" id="KW-1185">Reference proteome</keyword>